<reference evidence="2" key="1">
    <citation type="journal article" date="2007" name="Appl. Environ. Microbiol.">
        <title>Identification of the biosynthetic gene cluster and an additional gene for resistance to the antituberculosis drug capreomycin.</title>
        <authorList>
            <person name="Felnagle E.A."/>
            <person name="Rondon M.R."/>
            <person name="Berti A.D."/>
            <person name="Crosby H.A."/>
            <person name="Thomas M.G."/>
        </authorList>
    </citation>
    <scope>NUCLEOTIDE SEQUENCE</scope>
</reference>
<feature type="region of interest" description="Disordered" evidence="1">
    <location>
        <begin position="1"/>
        <end position="27"/>
    </location>
</feature>
<feature type="compositionally biased region" description="Polar residues" evidence="1">
    <location>
        <begin position="13"/>
        <end position="22"/>
    </location>
</feature>
<proteinExistence type="predicted"/>
<organism evidence="2">
    <name type="scientific">Saccharothrix mutabilis subsp. capreolus</name>
    <name type="common">Streptomyces capreolus</name>
    <dbReference type="NCBI Taxonomy" id="66854"/>
    <lineage>
        <taxon>Bacteria</taxon>
        <taxon>Bacillati</taxon>
        <taxon>Actinomycetota</taxon>
        <taxon>Actinomycetes</taxon>
        <taxon>Pseudonocardiales</taxon>
        <taxon>Pseudonocardiaceae</taxon>
        <taxon>Saccharothrix</taxon>
    </lineage>
</organism>
<feature type="region of interest" description="Disordered" evidence="1">
    <location>
        <begin position="150"/>
        <end position="173"/>
    </location>
</feature>
<protein>
    <submittedName>
        <fullName evidence="2">Uncharacterized protein</fullName>
    </submittedName>
</protein>
<dbReference type="EMBL" id="EF472579">
    <property type="protein sequence ID" value="ABR67764.1"/>
    <property type="molecule type" value="Genomic_DNA"/>
</dbReference>
<accession>A6YEG0</accession>
<dbReference type="AlphaFoldDB" id="A6YEG0"/>
<name>A6YEG0_STRMP</name>
<evidence type="ECO:0000313" key="2">
    <source>
        <dbReference type="EMBL" id="ABR67764.1"/>
    </source>
</evidence>
<sequence length="246" mass="26064">MGVTAAPLASMGPTRSRSTPTIGGQPHLERDRARVRGMVRLGVVALLLATVASACAAEEPEYVSLIEACDLVDPGTVTALSRGLPAAPPSREPVRFSDDRVDMVECRHEFGDSGNVPVLPHDDWAPDTPGTPLYRYVTVTVMRYRAGDGRSATGNARHHLASDPQAKDPAITGAGLDDGDVMHKYNGVQSYSRVRAVDHNVFLTVEYGGANGNARPQGMPADESREGALRLLTGAASRLPCPKPGC</sequence>
<evidence type="ECO:0000256" key="1">
    <source>
        <dbReference type="SAM" id="MobiDB-lite"/>
    </source>
</evidence>